<evidence type="ECO:0000313" key="3">
    <source>
        <dbReference type="EMBL" id="CUG92534.1"/>
    </source>
</evidence>
<keyword evidence="2" id="KW-0732">Signal</keyword>
<proteinExistence type="predicted"/>
<organism evidence="3 4">
    <name type="scientific">Bodo saltans</name>
    <name type="common">Flagellated protozoan</name>
    <dbReference type="NCBI Taxonomy" id="75058"/>
    <lineage>
        <taxon>Eukaryota</taxon>
        <taxon>Discoba</taxon>
        <taxon>Euglenozoa</taxon>
        <taxon>Kinetoplastea</taxon>
        <taxon>Metakinetoplastina</taxon>
        <taxon>Eubodonida</taxon>
        <taxon>Bodonidae</taxon>
        <taxon>Bodo</taxon>
    </lineage>
</organism>
<accession>A0A0S4JLZ0</accession>
<comment type="subcellular location">
    <subcellularLocation>
        <location evidence="1">Cell envelope</location>
    </subcellularLocation>
</comment>
<dbReference type="OrthoDB" id="785757at2759"/>
<feature type="signal peptide" evidence="2">
    <location>
        <begin position="1"/>
        <end position="32"/>
    </location>
</feature>
<dbReference type="InterPro" id="IPR051848">
    <property type="entry name" value="PGIP"/>
</dbReference>
<protein>
    <submittedName>
        <fullName evidence="3">GP46-like surface antigen, putative</fullName>
    </submittedName>
</protein>
<dbReference type="Gene3D" id="3.80.10.10">
    <property type="entry name" value="Ribonuclease Inhibitor"/>
    <property type="match status" value="1"/>
</dbReference>
<dbReference type="PANTHER" id="PTHR48059">
    <property type="entry name" value="POLYGALACTURONASE INHIBITOR 1"/>
    <property type="match status" value="1"/>
</dbReference>
<dbReference type="EMBL" id="CYKH01002052">
    <property type="protein sequence ID" value="CUG92534.1"/>
    <property type="molecule type" value="Genomic_DNA"/>
</dbReference>
<reference evidence="4" key="1">
    <citation type="submission" date="2015-09" db="EMBL/GenBank/DDBJ databases">
        <authorList>
            <consortium name="Pathogen Informatics"/>
        </authorList>
    </citation>
    <scope>NUCLEOTIDE SEQUENCE [LARGE SCALE GENOMIC DNA]</scope>
    <source>
        <strain evidence="4">Lake Konstanz</strain>
    </source>
</reference>
<dbReference type="Pfam" id="PF13855">
    <property type="entry name" value="LRR_8"/>
    <property type="match status" value="1"/>
</dbReference>
<evidence type="ECO:0000256" key="1">
    <source>
        <dbReference type="ARBA" id="ARBA00004196"/>
    </source>
</evidence>
<evidence type="ECO:0000256" key="2">
    <source>
        <dbReference type="SAM" id="SignalP"/>
    </source>
</evidence>
<name>A0A0S4JLZ0_BODSA</name>
<dbReference type="SUPFAM" id="SSF52058">
    <property type="entry name" value="L domain-like"/>
    <property type="match status" value="1"/>
</dbReference>
<dbReference type="VEuPathDB" id="TriTrypDB:BSAL_37900"/>
<dbReference type="InterPro" id="IPR032675">
    <property type="entry name" value="LRR_dom_sf"/>
</dbReference>
<evidence type="ECO:0000313" key="4">
    <source>
        <dbReference type="Proteomes" id="UP000051952"/>
    </source>
</evidence>
<feature type="chain" id="PRO_5006622465" evidence="2">
    <location>
        <begin position="33"/>
        <end position="291"/>
    </location>
</feature>
<dbReference type="Proteomes" id="UP000051952">
    <property type="component" value="Unassembled WGS sequence"/>
</dbReference>
<dbReference type="AlphaFoldDB" id="A0A0S4JLZ0"/>
<sequence length="291" mass="31926">MQHHRRRPHHKLLVGSMTTALLALLLMSSTTGDDMCGCLGRVPLLLDFFYSTNGPQWTSNTNWGPLDATNCSALSPWFGVTCSNNDITQVNLASNGLTGTLPATFSALTSLTYLDFHGNSVVGSPPSSWSQLSAIQYIYLQDCKLNGTLPDEWGVLSNLRVIQIHVNRLVGTLPSSWWSLGTNMFNLYLSSNSFQGTLPTTWGNLTGMHLSRHSDFLHPQLSQSVISSLLKNRLSISLHGRSKAIQILNAAVLVKHHLTRGYPLTLGQNLSLPSSSIFTVSLCKRQSMKES</sequence>
<gene>
    <name evidence="3" type="ORF">BSAL_37900</name>
</gene>
<dbReference type="PANTHER" id="PTHR48059:SF30">
    <property type="entry name" value="OS06G0587000 PROTEIN"/>
    <property type="match status" value="1"/>
</dbReference>
<dbReference type="InterPro" id="IPR001611">
    <property type="entry name" value="Leu-rich_rpt"/>
</dbReference>
<dbReference type="Pfam" id="PF00560">
    <property type="entry name" value="LRR_1"/>
    <property type="match status" value="1"/>
</dbReference>
<keyword evidence="4" id="KW-1185">Reference proteome</keyword>